<dbReference type="CDD" id="cd13220">
    <property type="entry name" value="PH-GRAM_GRAMDC"/>
    <property type="match status" value="1"/>
</dbReference>
<dbReference type="SMART" id="SM00568">
    <property type="entry name" value="GRAM"/>
    <property type="match status" value="1"/>
</dbReference>
<dbReference type="PROSITE" id="PS51778">
    <property type="entry name" value="VAST"/>
    <property type="match status" value="2"/>
</dbReference>
<dbReference type="eggNOG" id="KOG1032">
    <property type="taxonomic scope" value="Eukaryota"/>
</dbReference>
<evidence type="ECO:0000313" key="11">
    <source>
        <dbReference type="EMBL" id="CCF58125.1"/>
    </source>
</evidence>
<dbReference type="KEGG" id="kaf:KAFR_0D04780"/>
<dbReference type="GO" id="GO:0005739">
    <property type="term" value="C:mitochondrion"/>
    <property type="evidence" value="ECO:0007669"/>
    <property type="project" value="TreeGrafter"/>
</dbReference>
<keyword evidence="4 9" id="KW-1133">Transmembrane helix</keyword>
<keyword evidence="3 9" id="KW-0812">Transmembrane</keyword>
<accession>H2AUS5</accession>
<dbReference type="InterPro" id="IPR031968">
    <property type="entry name" value="VASt"/>
</dbReference>
<dbReference type="EMBL" id="HE650824">
    <property type="protein sequence ID" value="CCF58125.1"/>
    <property type="molecule type" value="Genomic_DNA"/>
</dbReference>
<feature type="region of interest" description="Disordered" evidence="8">
    <location>
        <begin position="172"/>
        <end position="201"/>
    </location>
</feature>
<dbReference type="GO" id="GO:0120015">
    <property type="term" value="F:sterol transfer activity"/>
    <property type="evidence" value="ECO:0007669"/>
    <property type="project" value="EnsemblFungi"/>
</dbReference>
<feature type="compositionally biased region" description="Low complexity" evidence="8">
    <location>
        <begin position="99"/>
        <end position="109"/>
    </location>
</feature>
<reference evidence="11 12" key="1">
    <citation type="journal article" date="2011" name="Proc. Natl. Acad. Sci. U.S.A.">
        <title>Evolutionary erosion of yeast sex chromosomes by mating-type switching accidents.</title>
        <authorList>
            <person name="Gordon J.L."/>
            <person name="Armisen D."/>
            <person name="Proux-Wera E."/>
            <person name="Oheigeartaigh S.S."/>
            <person name="Byrne K.P."/>
            <person name="Wolfe K.H."/>
        </authorList>
    </citation>
    <scope>NUCLEOTIDE SEQUENCE [LARGE SCALE GENOMIC DNA]</scope>
    <source>
        <strain evidence="12">ATCC 22294 / BCRC 22015 / CBS 2517 / CECT 1963 / NBRC 1671 / NRRL Y-8276</strain>
    </source>
</reference>
<evidence type="ECO:0000256" key="3">
    <source>
        <dbReference type="ARBA" id="ARBA00022692"/>
    </source>
</evidence>
<evidence type="ECO:0000256" key="1">
    <source>
        <dbReference type="ARBA" id="ARBA00004586"/>
    </source>
</evidence>
<dbReference type="PANTHER" id="PTHR23319:SF4">
    <property type="entry name" value="GRAM DOMAIN CONTAINING 1B, ISOFORM E"/>
    <property type="match status" value="1"/>
</dbReference>
<feature type="region of interest" description="Disordered" evidence="8">
    <location>
        <begin position="99"/>
        <end position="123"/>
    </location>
</feature>
<feature type="domain" description="VASt" evidence="10">
    <location>
        <begin position="760"/>
        <end position="927"/>
    </location>
</feature>
<feature type="compositionally biased region" description="Basic and acidic residues" evidence="8">
    <location>
        <begin position="174"/>
        <end position="189"/>
    </location>
</feature>
<dbReference type="RefSeq" id="XP_003957260.1">
    <property type="nucleotide sequence ID" value="XM_003957211.1"/>
</dbReference>
<dbReference type="GO" id="GO:0032541">
    <property type="term" value="C:cortical endoplasmic reticulum"/>
    <property type="evidence" value="ECO:0007669"/>
    <property type="project" value="EnsemblFungi"/>
</dbReference>
<feature type="region of interest" description="Disordered" evidence="8">
    <location>
        <begin position="241"/>
        <end position="282"/>
    </location>
</feature>
<dbReference type="GO" id="GO:0005789">
    <property type="term" value="C:endoplasmic reticulum membrane"/>
    <property type="evidence" value="ECO:0007669"/>
    <property type="project" value="UniProtKB-SubCell"/>
</dbReference>
<dbReference type="InterPro" id="IPR004182">
    <property type="entry name" value="GRAM"/>
</dbReference>
<dbReference type="GeneID" id="13882528"/>
<feature type="compositionally biased region" description="Polar residues" evidence="8">
    <location>
        <begin position="190"/>
        <end position="201"/>
    </location>
</feature>
<evidence type="ECO:0000259" key="10">
    <source>
        <dbReference type="PROSITE" id="PS51778"/>
    </source>
</evidence>
<feature type="compositionally biased region" description="Polar residues" evidence="8">
    <location>
        <begin position="139"/>
        <end position="151"/>
    </location>
</feature>
<dbReference type="GO" id="GO:0032934">
    <property type="term" value="F:sterol binding"/>
    <property type="evidence" value="ECO:0007669"/>
    <property type="project" value="EnsemblFungi"/>
</dbReference>
<dbReference type="Proteomes" id="UP000005220">
    <property type="component" value="Chromosome 4"/>
</dbReference>
<feature type="region of interest" description="Disordered" evidence="8">
    <location>
        <begin position="139"/>
        <end position="160"/>
    </location>
</feature>
<comment type="similarity">
    <text evidence="2">Belongs to the YSP2 family.</text>
</comment>
<feature type="domain" description="VASt" evidence="10">
    <location>
        <begin position="547"/>
        <end position="713"/>
    </location>
</feature>
<dbReference type="InterPro" id="IPR051482">
    <property type="entry name" value="Cholesterol_transport"/>
</dbReference>
<dbReference type="Pfam" id="PF16016">
    <property type="entry name" value="VASt"/>
    <property type="match status" value="2"/>
</dbReference>
<dbReference type="OrthoDB" id="2162691at2759"/>
<feature type="region of interest" description="Disordered" evidence="8">
    <location>
        <begin position="474"/>
        <end position="545"/>
    </location>
</feature>
<dbReference type="HOGENOM" id="CLU_279401_0_0_1"/>
<dbReference type="Gene3D" id="2.30.29.30">
    <property type="entry name" value="Pleckstrin-homology domain (PH domain)/Phosphotyrosine-binding domain (PTB)"/>
    <property type="match status" value="1"/>
</dbReference>
<evidence type="ECO:0000256" key="8">
    <source>
        <dbReference type="SAM" id="MobiDB-lite"/>
    </source>
</evidence>
<sequence length="1128" mass="126871">MAKGKNNSFHHHKRKAFLKALGIKHDKDKVRSKGKDIRTVPMERSAGIFTDIPIPDVHETSHTNDMEVLRDYNMSNFNTKGYFNIPIKIELDKNNSLSRTTSLKSTSKNPSAKQEAETRIATTNAGGTYQNIFGTFFTKTQNGQESSGQTREGTKMGNGNLLLDTVARDTLLTSKEDPTHSSMREDSKSRPTTLTPSKLLNSSESDLTKVLTESKRIGSAAAAADDDDNDDVLPHRRSLDAKSLLSQKKQHHKSFSSSGINNTDRKGRSPSTSLSKPLRKRSFSPSTIGMKVFPLPSNALKYSINKVKTGADVTKRSSSNFFPSPSFDFDTPGLDNDDQEEDIYTGLKDISFASERKNKEFHAIFKNAPPEERLVEDHGCALSKDILLHGKLYIAEFSIYFYSNILGFITTVVIPFKEIVQMEKRTTAAIFPNAISIDTLQTKYLFASFLSRDLVFDTITEIWNQSVLERRMNTVDNDKNETNSTASEDLYSNNDDMTDVTSTEDIQNGKQHRRHRSKSTGTISDSIPCLGPKTHPPTSFDHTPNDNERLTLETVIHAPLGQIVNILFGNDTSPLIDILKAQKNYDISSIPKIIDTKSRSYNYVKPINGSIGPNKTKCVISEKLDNYDLEDYVQMTQITKNPDVPSGNAFQVKMVYLLCWDSNNGTKLAIYTSVEWSGKSWIRGAIEKGTFDGVSDTTKTMVSEINRMLKDKKWKKPTAEVVAFEGEQEEEEEEEEEANGLPRLEPFTHAATKADIVKEKNDVVIDENVNIPASLGTVYQLLFGDDTSYLKSIIEKQDNFNLSDIPRFNNDCREYDYIKRLGGSIGPKQTKCFITETIEHKDMNTYILVKQISKTPDVPSGNSFSVQSKIYLSWGQNNTTNYSVVTSVVWSGKSFLKSAIEKGSIDGQKATNKILVDELRNIIINATTKKKSRKRKLAKTKKVSKAGEGIEITIEQPTVVEHPSLEGKLVSLAKTASELFTNTSIKTIITTFTALFIFISILRPMFMNKTQQNYNIMRPGKILIDGNEYDFVPSLRTIYQVYENDITRRGNAQGARYQVEGSIWDWINDRGDTELHHNIMERERKVQKEELDQKTRVQGLLDAISVASAQIEEMKQRVNELQKNVDDS</sequence>
<dbReference type="AlphaFoldDB" id="H2AUS5"/>
<evidence type="ECO:0000256" key="6">
    <source>
        <dbReference type="ARBA" id="ARBA00037847"/>
    </source>
</evidence>
<feature type="coiled-coil region" evidence="7">
    <location>
        <begin position="1097"/>
        <end position="1124"/>
    </location>
</feature>
<dbReference type="InParanoid" id="H2AUS5"/>
<evidence type="ECO:0000256" key="5">
    <source>
        <dbReference type="ARBA" id="ARBA00023136"/>
    </source>
</evidence>
<evidence type="ECO:0000256" key="2">
    <source>
        <dbReference type="ARBA" id="ARBA00006582"/>
    </source>
</evidence>
<protein>
    <recommendedName>
        <fullName evidence="10">VASt domain-containing protein</fullName>
    </recommendedName>
</protein>
<keyword evidence="7" id="KW-0175">Coiled coil</keyword>
<comment type="subcellular location">
    <subcellularLocation>
        <location evidence="6">Endomembrane system</location>
        <topology evidence="6">Single-pass membrane protein</topology>
    </subcellularLocation>
    <subcellularLocation>
        <location evidence="1">Endoplasmic reticulum membrane</location>
    </subcellularLocation>
</comment>
<dbReference type="Pfam" id="PF02893">
    <property type="entry name" value="GRAM"/>
    <property type="match status" value="1"/>
</dbReference>
<feature type="region of interest" description="Disordered" evidence="8">
    <location>
        <begin position="723"/>
        <end position="742"/>
    </location>
</feature>
<dbReference type="PANTHER" id="PTHR23319">
    <property type="entry name" value="GRAM DOMAIN CONTAINING 1B, ISOFORM E"/>
    <property type="match status" value="1"/>
</dbReference>
<evidence type="ECO:0000313" key="12">
    <source>
        <dbReference type="Proteomes" id="UP000005220"/>
    </source>
</evidence>
<feature type="compositionally biased region" description="Acidic residues" evidence="8">
    <location>
        <begin position="726"/>
        <end position="738"/>
    </location>
</feature>
<keyword evidence="5 9" id="KW-0472">Membrane</keyword>
<keyword evidence="12" id="KW-1185">Reference proteome</keyword>
<organism evidence="11 12">
    <name type="scientific">Kazachstania africana (strain ATCC 22294 / BCRC 22015 / CBS 2517 / CECT 1963 / NBRC 1671 / NRRL Y-8276)</name>
    <name type="common">Yeast</name>
    <name type="synonym">Kluyveromyces africanus</name>
    <dbReference type="NCBI Taxonomy" id="1071382"/>
    <lineage>
        <taxon>Eukaryota</taxon>
        <taxon>Fungi</taxon>
        <taxon>Dikarya</taxon>
        <taxon>Ascomycota</taxon>
        <taxon>Saccharomycotina</taxon>
        <taxon>Saccharomycetes</taxon>
        <taxon>Saccharomycetales</taxon>
        <taxon>Saccharomycetaceae</taxon>
        <taxon>Kazachstania</taxon>
    </lineage>
</organism>
<dbReference type="GO" id="GO:0140268">
    <property type="term" value="C:endoplasmic reticulum-plasma membrane contact site"/>
    <property type="evidence" value="ECO:0007669"/>
    <property type="project" value="TreeGrafter"/>
</dbReference>
<evidence type="ECO:0000256" key="7">
    <source>
        <dbReference type="SAM" id="Coils"/>
    </source>
</evidence>
<gene>
    <name evidence="11" type="primary">KAFR0D04780</name>
    <name evidence="11" type="ORF">KAFR_0D04780</name>
</gene>
<name>H2AUS5_KAZAF</name>
<dbReference type="InterPro" id="IPR011993">
    <property type="entry name" value="PH-like_dom_sf"/>
</dbReference>
<proteinExistence type="inferred from homology"/>
<evidence type="ECO:0000256" key="4">
    <source>
        <dbReference type="ARBA" id="ARBA00022989"/>
    </source>
</evidence>
<dbReference type="GO" id="GO:0032366">
    <property type="term" value="P:intracellular sterol transport"/>
    <property type="evidence" value="ECO:0007669"/>
    <property type="project" value="TreeGrafter"/>
</dbReference>
<feature type="compositionally biased region" description="Polar residues" evidence="8">
    <location>
        <begin position="482"/>
        <end position="509"/>
    </location>
</feature>
<feature type="transmembrane region" description="Helical" evidence="9">
    <location>
        <begin position="987"/>
        <end position="1006"/>
    </location>
</feature>
<dbReference type="GO" id="GO:0005886">
    <property type="term" value="C:plasma membrane"/>
    <property type="evidence" value="ECO:0007669"/>
    <property type="project" value="TreeGrafter"/>
</dbReference>
<evidence type="ECO:0000256" key="9">
    <source>
        <dbReference type="SAM" id="Phobius"/>
    </source>
</evidence>